<sequence length="232" mass="26204">MKKFFGFTIAGTRSKAINFNAKKSWAELSPHTTWDSAGMSNGLIQDLATTVMHQFICYNISRKKEANKVSEVELFLLWAMRAGVRVCSMTFLQNILQEIALTRHGIPTLGHFVTALARHFEINPEAYNLHGQIGLQDRSEMQCINFNELKQANYIKNRTTAQEYTKRNAYNTYFKKLQQDQPNSDQAGSSRQPTAGDEHEQMNVDADHFLPPPPAASTAKSAVSSNEYEKPI</sequence>
<evidence type="ECO:0000313" key="2">
    <source>
        <dbReference type="EMBL" id="GER39298.1"/>
    </source>
</evidence>
<feature type="compositionally biased region" description="Basic and acidic residues" evidence="1">
    <location>
        <begin position="196"/>
        <end position="208"/>
    </location>
</feature>
<comment type="caution">
    <text evidence="2">The sequence shown here is derived from an EMBL/GenBank/DDBJ whole genome shotgun (WGS) entry which is preliminary data.</text>
</comment>
<dbReference type="AlphaFoldDB" id="A0A5A7Q359"/>
<dbReference type="Proteomes" id="UP000325081">
    <property type="component" value="Unassembled WGS sequence"/>
</dbReference>
<name>A0A5A7Q359_STRAF</name>
<proteinExistence type="predicted"/>
<feature type="compositionally biased region" description="Low complexity" evidence="1">
    <location>
        <begin position="216"/>
        <end position="225"/>
    </location>
</feature>
<evidence type="ECO:0000256" key="1">
    <source>
        <dbReference type="SAM" id="MobiDB-lite"/>
    </source>
</evidence>
<keyword evidence="3" id="KW-1185">Reference proteome</keyword>
<feature type="region of interest" description="Disordered" evidence="1">
    <location>
        <begin position="178"/>
        <end position="232"/>
    </location>
</feature>
<evidence type="ECO:0000313" key="3">
    <source>
        <dbReference type="Proteomes" id="UP000325081"/>
    </source>
</evidence>
<protein>
    <submittedName>
        <fullName evidence="2">Cytochrome c biogenesis ATP-binding exportprotein CcmA</fullName>
    </submittedName>
</protein>
<gene>
    <name evidence="2" type="ORF">STAS_15910</name>
</gene>
<feature type="compositionally biased region" description="Polar residues" evidence="1">
    <location>
        <begin position="179"/>
        <end position="193"/>
    </location>
</feature>
<accession>A0A5A7Q359</accession>
<keyword evidence="2" id="KW-0547">Nucleotide-binding</keyword>
<reference evidence="3" key="1">
    <citation type="journal article" date="2019" name="Curr. Biol.">
        <title>Genome Sequence of Striga asiatica Provides Insight into the Evolution of Plant Parasitism.</title>
        <authorList>
            <person name="Yoshida S."/>
            <person name="Kim S."/>
            <person name="Wafula E.K."/>
            <person name="Tanskanen J."/>
            <person name="Kim Y.M."/>
            <person name="Honaas L."/>
            <person name="Yang Z."/>
            <person name="Spallek T."/>
            <person name="Conn C.E."/>
            <person name="Ichihashi Y."/>
            <person name="Cheong K."/>
            <person name="Cui S."/>
            <person name="Der J.P."/>
            <person name="Gundlach H."/>
            <person name="Jiao Y."/>
            <person name="Hori C."/>
            <person name="Ishida J.K."/>
            <person name="Kasahara H."/>
            <person name="Kiba T."/>
            <person name="Kim M.S."/>
            <person name="Koo N."/>
            <person name="Laohavisit A."/>
            <person name="Lee Y.H."/>
            <person name="Lumba S."/>
            <person name="McCourt P."/>
            <person name="Mortimer J.C."/>
            <person name="Mutuku J.M."/>
            <person name="Nomura T."/>
            <person name="Sasaki-Sekimoto Y."/>
            <person name="Seto Y."/>
            <person name="Wang Y."/>
            <person name="Wakatake T."/>
            <person name="Sakakibara H."/>
            <person name="Demura T."/>
            <person name="Yamaguchi S."/>
            <person name="Yoneyama K."/>
            <person name="Manabe R.I."/>
            <person name="Nelson D.C."/>
            <person name="Schulman A.H."/>
            <person name="Timko M.P."/>
            <person name="dePamphilis C.W."/>
            <person name="Choi D."/>
            <person name="Shirasu K."/>
        </authorList>
    </citation>
    <scope>NUCLEOTIDE SEQUENCE [LARGE SCALE GENOMIC DNA]</scope>
    <source>
        <strain evidence="3">cv. UVA1</strain>
    </source>
</reference>
<dbReference type="GO" id="GO:0005524">
    <property type="term" value="F:ATP binding"/>
    <property type="evidence" value="ECO:0007669"/>
    <property type="project" value="UniProtKB-KW"/>
</dbReference>
<dbReference type="OrthoDB" id="1835815at2759"/>
<organism evidence="2 3">
    <name type="scientific">Striga asiatica</name>
    <name type="common">Asiatic witchweed</name>
    <name type="synonym">Buchnera asiatica</name>
    <dbReference type="NCBI Taxonomy" id="4170"/>
    <lineage>
        <taxon>Eukaryota</taxon>
        <taxon>Viridiplantae</taxon>
        <taxon>Streptophyta</taxon>
        <taxon>Embryophyta</taxon>
        <taxon>Tracheophyta</taxon>
        <taxon>Spermatophyta</taxon>
        <taxon>Magnoliopsida</taxon>
        <taxon>eudicotyledons</taxon>
        <taxon>Gunneridae</taxon>
        <taxon>Pentapetalae</taxon>
        <taxon>asterids</taxon>
        <taxon>lamiids</taxon>
        <taxon>Lamiales</taxon>
        <taxon>Orobanchaceae</taxon>
        <taxon>Buchnereae</taxon>
        <taxon>Striga</taxon>
    </lineage>
</organism>
<dbReference type="EMBL" id="BKCP01005627">
    <property type="protein sequence ID" value="GER39298.1"/>
    <property type="molecule type" value="Genomic_DNA"/>
</dbReference>
<keyword evidence="2" id="KW-0067">ATP-binding</keyword>